<comment type="subunit">
    <text evidence="13">Component of the TIM23 complex.</text>
</comment>
<dbReference type="InterPro" id="IPR050365">
    <property type="entry name" value="TIM50"/>
</dbReference>
<keyword evidence="12" id="KW-0472">Membrane</keyword>
<evidence type="ECO:0000256" key="3">
    <source>
        <dbReference type="ARBA" id="ARBA00020799"/>
    </source>
</evidence>
<keyword evidence="10 13" id="KW-0811">Translocation</keyword>
<evidence type="ECO:0000256" key="5">
    <source>
        <dbReference type="ARBA" id="ARBA00022692"/>
    </source>
</evidence>
<evidence type="ECO:0000256" key="12">
    <source>
        <dbReference type="ARBA" id="ARBA00023136"/>
    </source>
</evidence>
<evidence type="ECO:0000256" key="6">
    <source>
        <dbReference type="ARBA" id="ARBA00022792"/>
    </source>
</evidence>
<dbReference type="EMBL" id="LLZZ01000171">
    <property type="protein sequence ID" value="KTA96638.1"/>
    <property type="molecule type" value="Genomic_DNA"/>
</dbReference>
<keyword evidence="5" id="KW-0812">Transmembrane</keyword>
<dbReference type="Pfam" id="PF03031">
    <property type="entry name" value="NIF"/>
    <property type="match status" value="1"/>
</dbReference>
<comment type="caution">
    <text evidence="16">The sequence shown here is derived from an EMBL/GenBank/DDBJ whole genome shotgun (WGS) entry which is preliminary data.</text>
</comment>
<evidence type="ECO:0000256" key="2">
    <source>
        <dbReference type="ARBA" id="ARBA00006344"/>
    </source>
</evidence>
<evidence type="ECO:0000256" key="1">
    <source>
        <dbReference type="ARBA" id="ARBA00004434"/>
    </source>
</evidence>
<dbReference type="InterPro" id="IPR036412">
    <property type="entry name" value="HAD-like_sf"/>
</dbReference>
<feature type="compositionally biased region" description="Basic and acidic residues" evidence="14">
    <location>
        <begin position="75"/>
        <end position="88"/>
    </location>
</feature>
<dbReference type="PANTHER" id="PTHR12210">
    <property type="entry name" value="DULLARD PROTEIN PHOSPHATASE"/>
    <property type="match status" value="1"/>
</dbReference>
<dbReference type="VEuPathDB" id="FungiDB:B1J91_H05159g"/>
<dbReference type="GO" id="GO:0030150">
    <property type="term" value="P:protein import into mitochondrial matrix"/>
    <property type="evidence" value="ECO:0007669"/>
    <property type="project" value="EnsemblFungi"/>
</dbReference>
<protein>
    <recommendedName>
        <fullName evidence="3 13">Mitochondrial import inner membrane translocase subunit TIM50</fullName>
    </recommendedName>
</protein>
<comment type="similarity">
    <text evidence="2 13">Belongs to the TIM50 family.</text>
</comment>
<sequence length="485" mass="57120">MLSLFRCAVTRAPHIASKGISVQISRNLANSLIVQNKRRLNTKSYFLQEQKKDDKKAQSILTDDLLLKAGIDVEEGKKEGQQKQHETEEGNEEQQSENSSNKKRKRRMTSADKKKERYANYFYIFTFSSLAGLGLYMCRDWEENEDDEMKKDIDNGYTPDLMYKRFRARFNSVFTYFQEPPFPDLLPPPPPAPYQRPLTLVITLEDFLVHSEWDQKHGWRTAKRPGADYFLGYLSQYYEIVLFSSNYMMYAEKIAEKMDPIHAFISYNLFKEHCVYKDGVHIKDLSKLNRDLKKVMIIDTDENSYKLQPENAIPMDPWDGKADDKLLRLIPFLEYMATQQVEDVRPILKSYHNKRELPAEFEQRVQKLKNKFEQDQKKKNDSNWLLKLLGLAPVINGIGGGNKFPLDMIREEGEKNYVRFMKLIEEEKEKMRIQQEQMSGQTFTLKDYVEGNIPTPEEQMKMQLEKQKEIDALFEQKKKEQQANK</sequence>
<organism evidence="16 17">
    <name type="scientific">Candida glabrata</name>
    <name type="common">Yeast</name>
    <name type="synonym">Torulopsis glabrata</name>
    <dbReference type="NCBI Taxonomy" id="5478"/>
    <lineage>
        <taxon>Eukaryota</taxon>
        <taxon>Fungi</taxon>
        <taxon>Dikarya</taxon>
        <taxon>Ascomycota</taxon>
        <taxon>Saccharomycotina</taxon>
        <taxon>Saccharomycetes</taxon>
        <taxon>Saccharomycetales</taxon>
        <taxon>Saccharomycetaceae</taxon>
        <taxon>Nakaseomyces</taxon>
    </lineage>
</organism>
<dbReference type="SMART" id="SM00577">
    <property type="entry name" value="CPDc"/>
    <property type="match status" value="1"/>
</dbReference>
<dbReference type="GO" id="GO:0008320">
    <property type="term" value="F:protein transmembrane transporter activity"/>
    <property type="evidence" value="ECO:0007669"/>
    <property type="project" value="EnsemblFungi"/>
</dbReference>
<evidence type="ECO:0000259" key="15">
    <source>
        <dbReference type="PROSITE" id="PS50969"/>
    </source>
</evidence>
<keyword evidence="8 13" id="KW-0809">Transit peptide</keyword>
<dbReference type="GO" id="GO:0042802">
    <property type="term" value="F:identical protein binding"/>
    <property type="evidence" value="ECO:0007669"/>
    <property type="project" value="EnsemblFungi"/>
</dbReference>
<dbReference type="PROSITE" id="PS50969">
    <property type="entry name" value="FCP1"/>
    <property type="match status" value="1"/>
</dbReference>
<dbReference type="GO" id="GO:0005744">
    <property type="term" value="C:TIM23 mitochondrial import inner membrane translocase complex"/>
    <property type="evidence" value="ECO:0007669"/>
    <property type="project" value="UniProtKB-UniRule"/>
</dbReference>
<dbReference type="FunFam" id="3.40.50.1000:FF:000019">
    <property type="entry name" value="Mitochondrial import inner membrane translocase subunit TIM50"/>
    <property type="match status" value="1"/>
</dbReference>
<dbReference type="InterPro" id="IPR004274">
    <property type="entry name" value="FCP1_dom"/>
</dbReference>
<reference evidence="16 17" key="1">
    <citation type="submission" date="2015-10" db="EMBL/GenBank/DDBJ databases">
        <title>Draft genomes sequences of Candida glabrata isolates 1A, 1B, 2A, 2B, 3A and 3B.</title>
        <authorList>
            <person name="Haavelsrud O.E."/>
            <person name="Gaustad P."/>
        </authorList>
    </citation>
    <scope>NUCLEOTIDE SEQUENCE [LARGE SCALE GENOMIC DNA]</scope>
    <source>
        <strain evidence="16">910700640</strain>
    </source>
</reference>
<evidence type="ECO:0000256" key="14">
    <source>
        <dbReference type="SAM" id="MobiDB-lite"/>
    </source>
</evidence>
<keyword evidence="4 13" id="KW-0813">Transport</keyword>
<dbReference type="CDD" id="cd07521">
    <property type="entry name" value="HAD_FCP1-like"/>
    <property type="match status" value="1"/>
</dbReference>
<evidence type="ECO:0000256" key="4">
    <source>
        <dbReference type="ARBA" id="ARBA00022448"/>
    </source>
</evidence>
<comment type="subcellular location">
    <subcellularLocation>
        <location evidence="1 13">Mitochondrion inner membrane</location>
        <topology evidence="1 13">Single-pass membrane protein</topology>
    </subcellularLocation>
</comment>
<dbReference type="GO" id="GO:0046902">
    <property type="term" value="P:regulation of mitochondrial membrane permeability"/>
    <property type="evidence" value="ECO:0007669"/>
    <property type="project" value="EnsemblFungi"/>
</dbReference>
<feature type="region of interest" description="Disordered" evidence="14">
    <location>
        <begin position="75"/>
        <end position="111"/>
    </location>
</feature>
<dbReference type="VEuPathDB" id="FungiDB:GVI51_H05005"/>
<dbReference type="Proteomes" id="UP000054886">
    <property type="component" value="Unassembled WGS sequence"/>
</dbReference>
<dbReference type="Gene3D" id="3.40.50.1000">
    <property type="entry name" value="HAD superfamily/HAD-like"/>
    <property type="match status" value="1"/>
</dbReference>
<evidence type="ECO:0000313" key="17">
    <source>
        <dbReference type="Proteomes" id="UP000054886"/>
    </source>
</evidence>
<evidence type="ECO:0000256" key="13">
    <source>
        <dbReference type="RuleBase" id="RU365079"/>
    </source>
</evidence>
<accession>A0A0W0E9X1</accession>
<feature type="domain" description="FCP1 homology" evidence="15">
    <location>
        <begin position="193"/>
        <end position="336"/>
    </location>
</feature>
<keyword evidence="7 13" id="KW-0653">Protein transport</keyword>
<name>A0A0W0E9X1_CANGB</name>
<keyword evidence="11 13" id="KW-0496">Mitochondrion</keyword>
<evidence type="ECO:0000256" key="7">
    <source>
        <dbReference type="ARBA" id="ARBA00022927"/>
    </source>
</evidence>
<comment type="function">
    <text evidence="13">Essential component of the TIM23 complex, a complex that mediates the translocation of transit peptide-containing proteins across the mitochondrial inner membrane.</text>
</comment>
<dbReference type="VEuPathDB" id="FungiDB:CAGL0H05159g"/>
<dbReference type="GO" id="GO:0030943">
    <property type="term" value="F:mitochondrion targeting sequence binding"/>
    <property type="evidence" value="ECO:0007669"/>
    <property type="project" value="EnsemblFungi"/>
</dbReference>
<dbReference type="SUPFAM" id="SSF56784">
    <property type="entry name" value="HAD-like"/>
    <property type="match status" value="1"/>
</dbReference>
<gene>
    <name evidence="16" type="ORF">AO440_002113</name>
</gene>
<evidence type="ECO:0000256" key="8">
    <source>
        <dbReference type="ARBA" id="ARBA00022946"/>
    </source>
</evidence>
<keyword evidence="9" id="KW-1133">Transmembrane helix</keyword>
<evidence type="ECO:0000256" key="10">
    <source>
        <dbReference type="ARBA" id="ARBA00023010"/>
    </source>
</evidence>
<evidence type="ECO:0000313" key="16">
    <source>
        <dbReference type="EMBL" id="KTA96638.1"/>
    </source>
</evidence>
<evidence type="ECO:0000256" key="9">
    <source>
        <dbReference type="ARBA" id="ARBA00022989"/>
    </source>
</evidence>
<evidence type="ECO:0000256" key="11">
    <source>
        <dbReference type="ARBA" id="ARBA00023128"/>
    </source>
</evidence>
<proteinExistence type="inferred from homology"/>
<dbReference type="AlphaFoldDB" id="A0A0W0E9X1"/>
<dbReference type="VEuPathDB" id="FungiDB:GWK60_H05071"/>
<keyword evidence="6" id="KW-0999">Mitochondrion inner membrane</keyword>
<dbReference type="InterPro" id="IPR023214">
    <property type="entry name" value="HAD_sf"/>
</dbReference>